<name>F9WQ78_TRYVY</name>
<evidence type="ECO:0000256" key="2">
    <source>
        <dbReference type="SAM" id="SignalP"/>
    </source>
</evidence>
<feature type="chain" id="PRO_5003394981" evidence="2">
    <location>
        <begin position="26"/>
        <end position="484"/>
    </location>
</feature>
<gene>
    <name evidence="3" type="ORF">TvY486_0024150</name>
</gene>
<feature type="compositionally biased region" description="Acidic residues" evidence="1">
    <location>
        <begin position="451"/>
        <end position="484"/>
    </location>
</feature>
<protein>
    <submittedName>
        <fullName evidence="3">Uncharacterized protein</fullName>
    </submittedName>
</protein>
<dbReference type="EMBL" id="CAEX01003960">
    <property type="protein sequence ID" value="CCD19705.1"/>
    <property type="molecule type" value="Genomic_DNA"/>
</dbReference>
<feature type="signal peptide" evidence="2">
    <location>
        <begin position="1"/>
        <end position="25"/>
    </location>
</feature>
<evidence type="ECO:0000313" key="4">
    <source>
        <dbReference type="Proteomes" id="UP000009027"/>
    </source>
</evidence>
<feature type="region of interest" description="Disordered" evidence="1">
    <location>
        <begin position="438"/>
        <end position="484"/>
    </location>
</feature>
<sequence>MKQMRMHGLLAAAVLLCASWVAVLGRGGSADDSTAWQCQWMGLNLRLNNRLLVIKSALEKQWAGVIEEHNQYVAKLAADESVRRYYTVQNARNAAKRAIDNVYYTARMLDEALSPTIKIVYSFKGYFLRSNNLRNMKCDNYNAKAGSTGDFDFDQQFSMLNSDMESLLQLSERRITDFSKEYAQKFRQQVQKIKEYGSFFSHIKKASESFQAVVKVQREAKKLDRVIDERMEVGCEVERKMSVVKEIFWALGRVAGSVAHTEETLLQRLKTLKDTNPQVDINIFMADTKNALELTESALRDSEKTYKKIVASIVGDKYKSFHEELGYSEAFSMGGKKCVDDIGEEKALLREISSRHFYSYRTFTLWRPALEVMWNKVKNVDNVVRPNCRKWKGAKCDELAKHIRSLVESCDAMRIDVEDKLTSSIQLLVEAEKALKAAEAKVAETKQGDSTEGEGPDGDSGLSEDEETTRESEEEKEEEDEEEQ</sequence>
<dbReference type="AlphaFoldDB" id="F9WQ78"/>
<keyword evidence="4" id="KW-1185">Reference proteome</keyword>
<accession>F9WQ78</accession>
<dbReference type="Proteomes" id="UP000009027">
    <property type="component" value="Unassembled WGS sequence"/>
</dbReference>
<reference evidence="3 4" key="1">
    <citation type="journal article" date="2012" name="Proc. Natl. Acad. Sci. U.S.A.">
        <title>Antigenic diversity is generated by distinct evolutionary mechanisms in African trypanosome species.</title>
        <authorList>
            <person name="Jackson A.P."/>
            <person name="Berry A."/>
            <person name="Aslett M."/>
            <person name="Allison H.C."/>
            <person name="Burton P."/>
            <person name="Vavrova-Anderson J."/>
            <person name="Brown R."/>
            <person name="Browne H."/>
            <person name="Corton N."/>
            <person name="Hauser H."/>
            <person name="Gamble J."/>
            <person name="Gilderthorp R."/>
            <person name="Marcello L."/>
            <person name="McQuillan J."/>
            <person name="Otto T.D."/>
            <person name="Quail M.A."/>
            <person name="Sanders M.J."/>
            <person name="van Tonder A."/>
            <person name="Ginger M.L."/>
            <person name="Field M.C."/>
            <person name="Barry J.D."/>
            <person name="Hertz-Fowler C."/>
            <person name="Berriman M."/>
        </authorList>
    </citation>
    <scope>NUCLEOTIDE SEQUENCE</scope>
    <source>
        <strain evidence="3 4">Y486</strain>
    </source>
</reference>
<dbReference type="VEuPathDB" id="TriTrypDB:TvY486_0024150"/>
<evidence type="ECO:0000256" key="1">
    <source>
        <dbReference type="SAM" id="MobiDB-lite"/>
    </source>
</evidence>
<feature type="compositionally biased region" description="Basic and acidic residues" evidence="1">
    <location>
        <begin position="438"/>
        <end position="449"/>
    </location>
</feature>
<proteinExistence type="predicted"/>
<evidence type="ECO:0000313" key="3">
    <source>
        <dbReference type="EMBL" id="CCD19705.1"/>
    </source>
</evidence>
<organism evidence="3 4">
    <name type="scientific">Trypanosoma vivax (strain Y486)</name>
    <dbReference type="NCBI Taxonomy" id="1055687"/>
    <lineage>
        <taxon>Eukaryota</taxon>
        <taxon>Discoba</taxon>
        <taxon>Euglenozoa</taxon>
        <taxon>Kinetoplastea</taxon>
        <taxon>Metakinetoplastina</taxon>
        <taxon>Trypanosomatida</taxon>
        <taxon>Trypanosomatidae</taxon>
        <taxon>Trypanosoma</taxon>
        <taxon>Duttonella</taxon>
    </lineage>
</organism>
<keyword evidence="2" id="KW-0732">Signal</keyword>